<evidence type="ECO:0000259" key="4">
    <source>
        <dbReference type="SMART" id="SM00062"/>
    </source>
</evidence>
<evidence type="ECO:0000313" key="5">
    <source>
        <dbReference type="EMBL" id="MFC3023390.1"/>
    </source>
</evidence>
<reference evidence="6" key="1">
    <citation type="journal article" date="2019" name="Int. J. Syst. Evol. Microbiol.">
        <title>The Global Catalogue of Microorganisms (GCM) 10K type strain sequencing project: providing services to taxonomists for standard genome sequencing and annotation.</title>
        <authorList>
            <consortium name="The Broad Institute Genomics Platform"/>
            <consortium name="The Broad Institute Genome Sequencing Center for Infectious Disease"/>
            <person name="Wu L."/>
            <person name="Ma J."/>
        </authorList>
    </citation>
    <scope>NUCLEOTIDE SEQUENCE [LARGE SCALE GENOMIC DNA]</scope>
    <source>
        <strain evidence="6">KCTC 62784</strain>
    </source>
</reference>
<dbReference type="SUPFAM" id="SSF53850">
    <property type="entry name" value="Periplasmic binding protein-like II"/>
    <property type="match status" value="1"/>
</dbReference>
<organism evidence="5 6">
    <name type="scientific">Vibrio zhugei</name>
    <dbReference type="NCBI Taxonomy" id="2479546"/>
    <lineage>
        <taxon>Bacteria</taxon>
        <taxon>Pseudomonadati</taxon>
        <taxon>Pseudomonadota</taxon>
        <taxon>Gammaproteobacteria</taxon>
        <taxon>Vibrionales</taxon>
        <taxon>Vibrionaceae</taxon>
        <taxon>Vibrio</taxon>
    </lineage>
</organism>
<sequence length="243" mass="27037">MHFLFILVVSFGIIVPTASASVITAAQSPWPPFINDDDANPGLVVEIVTAAYQTQGYELQFDVLPWLRALKSAKTTRIDVIPALWYTRKRSKHYLYSDAYLVNEITFVKRASDPFKYSGVSSLDGKKVGGIGAYHYDSVFLSAQNVEKITADRLMVNLKRLISGHIDLAVSDRIVASHTIKQSSLSASHFAFSDTSLSTTPLYLAISVHHPNAQRYVDAFNQGLAEIKRNGQLRRIEVKYGID</sequence>
<comment type="caution">
    <text evidence="5">The sequence shown here is derived from an EMBL/GenBank/DDBJ whole genome shotgun (WGS) entry which is preliminary data.</text>
</comment>
<name>A0ABV7CAK0_9VIBR</name>
<evidence type="ECO:0000256" key="3">
    <source>
        <dbReference type="SAM" id="SignalP"/>
    </source>
</evidence>
<dbReference type="SMART" id="SM00062">
    <property type="entry name" value="PBPb"/>
    <property type="match status" value="1"/>
</dbReference>
<dbReference type="Proteomes" id="UP001595384">
    <property type="component" value="Unassembled WGS sequence"/>
</dbReference>
<feature type="signal peptide" evidence="3">
    <location>
        <begin position="1"/>
        <end position="20"/>
    </location>
</feature>
<proteinExistence type="inferred from homology"/>
<feature type="chain" id="PRO_5047263399" evidence="3">
    <location>
        <begin position="21"/>
        <end position="243"/>
    </location>
</feature>
<keyword evidence="2 3" id="KW-0732">Signal</keyword>
<evidence type="ECO:0000313" key="6">
    <source>
        <dbReference type="Proteomes" id="UP001595384"/>
    </source>
</evidence>
<dbReference type="Pfam" id="PF00497">
    <property type="entry name" value="SBP_bac_3"/>
    <property type="match status" value="1"/>
</dbReference>
<dbReference type="Gene3D" id="3.40.190.10">
    <property type="entry name" value="Periplasmic binding protein-like II"/>
    <property type="match status" value="2"/>
</dbReference>
<gene>
    <name evidence="5" type="ORF">ACFODT_06105</name>
</gene>
<evidence type="ECO:0000256" key="2">
    <source>
        <dbReference type="ARBA" id="ARBA00022729"/>
    </source>
</evidence>
<keyword evidence="6" id="KW-1185">Reference proteome</keyword>
<feature type="domain" description="Solute-binding protein family 3/N-terminal" evidence="4">
    <location>
        <begin position="19"/>
        <end position="243"/>
    </location>
</feature>
<dbReference type="RefSeq" id="WP_164711865.1">
    <property type="nucleotide sequence ID" value="NZ_AP024911.1"/>
</dbReference>
<comment type="similarity">
    <text evidence="1">Belongs to the bacterial solute-binding protein 3 family.</text>
</comment>
<protein>
    <submittedName>
        <fullName evidence="5">Substrate-binding periplasmic protein</fullName>
    </submittedName>
</protein>
<accession>A0ABV7CAK0</accession>
<dbReference type="PANTHER" id="PTHR35936:SF25">
    <property type="entry name" value="ABC TRANSPORTER SUBSTRATE-BINDING PROTEIN"/>
    <property type="match status" value="1"/>
</dbReference>
<dbReference type="EMBL" id="JBHRSE010000039">
    <property type="protein sequence ID" value="MFC3023390.1"/>
    <property type="molecule type" value="Genomic_DNA"/>
</dbReference>
<evidence type="ECO:0000256" key="1">
    <source>
        <dbReference type="ARBA" id="ARBA00010333"/>
    </source>
</evidence>
<dbReference type="PANTHER" id="PTHR35936">
    <property type="entry name" value="MEMBRANE-BOUND LYTIC MUREIN TRANSGLYCOSYLASE F"/>
    <property type="match status" value="1"/>
</dbReference>
<dbReference type="InterPro" id="IPR001638">
    <property type="entry name" value="Solute-binding_3/MltF_N"/>
</dbReference>